<keyword evidence="1" id="KW-0812">Transmembrane</keyword>
<dbReference type="eggNOG" id="COG3706">
    <property type="taxonomic scope" value="Bacteria"/>
</dbReference>
<dbReference type="GO" id="GO:0043709">
    <property type="term" value="P:cell adhesion involved in single-species biofilm formation"/>
    <property type="evidence" value="ECO:0007669"/>
    <property type="project" value="TreeGrafter"/>
</dbReference>
<keyword evidence="1" id="KW-0472">Membrane</keyword>
<keyword evidence="1" id="KW-1133">Transmembrane helix</keyword>
<dbReference type="PROSITE" id="PS50887">
    <property type="entry name" value="GGDEF"/>
    <property type="match status" value="1"/>
</dbReference>
<dbReference type="Gene3D" id="3.30.70.270">
    <property type="match status" value="1"/>
</dbReference>
<dbReference type="NCBIfam" id="TIGR00254">
    <property type="entry name" value="GGDEF"/>
    <property type="match status" value="1"/>
</dbReference>
<name>R7RSB3_9CLOT</name>
<dbReference type="GO" id="GO:0005886">
    <property type="term" value="C:plasma membrane"/>
    <property type="evidence" value="ECO:0007669"/>
    <property type="project" value="TreeGrafter"/>
</dbReference>
<reference evidence="3" key="1">
    <citation type="submission" date="2013-03" db="EMBL/GenBank/DDBJ databases">
        <title>Draft genome sequence of the hydrogen-ethanol-producing anaerobic alkalithermophilic Caloramator celere.</title>
        <authorList>
            <person name="Ciranna A."/>
            <person name="Larjo A."/>
            <person name="Kivisto A."/>
            <person name="Santala V."/>
            <person name="Roos C."/>
            <person name="Karp M."/>
        </authorList>
    </citation>
    <scope>NUCLEOTIDE SEQUENCE [LARGE SCALE GENOMIC DNA]</scope>
    <source>
        <strain evidence="3">DSM 8682</strain>
    </source>
</reference>
<evidence type="ECO:0000313" key="3">
    <source>
        <dbReference type="EMBL" id="CDF59062.1"/>
    </source>
</evidence>
<dbReference type="OrthoDB" id="9805474at2"/>
<dbReference type="GO" id="GO:0052621">
    <property type="term" value="F:diguanylate cyclase activity"/>
    <property type="evidence" value="ECO:0007669"/>
    <property type="project" value="TreeGrafter"/>
</dbReference>
<dbReference type="EMBL" id="CAVN010000111">
    <property type="protein sequence ID" value="CDF59062.1"/>
    <property type="molecule type" value="Genomic_DNA"/>
</dbReference>
<dbReference type="InterPro" id="IPR050469">
    <property type="entry name" value="Diguanylate_Cyclase"/>
</dbReference>
<protein>
    <recommendedName>
        <fullName evidence="2">GGDEF domain-containing protein</fullName>
    </recommendedName>
</protein>
<dbReference type="Gene3D" id="3.30.450.40">
    <property type="match status" value="1"/>
</dbReference>
<accession>R7RSB3</accession>
<dbReference type="PANTHER" id="PTHR45138:SF9">
    <property type="entry name" value="DIGUANYLATE CYCLASE DGCM-RELATED"/>
    <property type="match status" value="1"/>
</dbReference>
<feature type="transmembrane region" description="Helical" evidence="1">
    <location>
        <begin position="32"/>
        <end position="52"/>
    </location>
</feature>
<proteinExistence type="predicted"/>
<dbReference type="InterPro" id="IPR043128">
    <property type="entry name" value="Rev_trsase/Diguanyl_cyclase"/>
</dbReference>
<feature type="transmembrane region" description="Helical" evidence="1">
    <location>
        <begin position="176"/>
        <end position="195"/>
    </location>
</feature>
<comment type="caution">
    <text evidence="3">The sequence shown here is derived from an EMBL/GenBank/DDBJ whole genome shotgun (WGS) entry which is preliminary data.</text>
</comment>
<dbReference type="CDD" id="cd01949">
    <property type="entry name" value="GGDEF"/>
    <property type="match status" value="1"/>
</dbReference>
<dbReference type="FunFam" id="3.30.70.270:FF:000001">
    <property type="entry name" value="Diguanylate cyclase domain protein"/>
    <property type="match status" value="1"/>
</dbReference>
<gene>
    <name evidence="3" type="ORF">TCEL_02130</name>
</gene>
<dbReference type="InterPro" id="IPR029016">
    <property type="entry name" value="GAF-like_dom_sf"/>
</dbReference>
<sequence>MNRRYSNLMLILGIILFLNSLRFFNLTLSNEVVFWIAVLSAVIMDLSLLYIGELKVEFTETITVFIYLFFGVYVAIVFEFIYTLLGSVLSYFIIKRKFEFSRHLLNASMFSLITFLSGNFVNYIRMNIRVPYITTLIISALLFDFVFLVLNIIFITIDKTLEDKEFFSIKNFDLDIILINLIVSTVLSVILYVIYGAIGLSGLILVFGVLIITHYVFYLYNKLNFKAVLIKKLLNATEDIIKYGDLKEKSDHLLLNLKEIIPYEIASLYFFDSKNDETSFPISYYSSYPIDIGDLSIDLKSGVTFKVVSKGSIYVSKNIKKDSNIKITGRLFTLIDAAVFVPIKIDNDIRGLIFIGGKSNLVDFLSQDTNDILNILSRQMSLALLNYDYMSAIKKEAETDALTGLNNRRVFDKEINNLVKLNNRFSLVIYDIDDFKKVNDTYGHLVGDAVLKHVANIVKRSVRKTDIVCRYGGEEIVILFKDLSKEDAYIISERIRKQIEFSQVFVFGRVVKITVSGGVASFPEDGKTSKEIIEKADEILYSECKNKGKNRVCMYPNMV</sequence>
<feature type="transmembrane region" description="Helical" evidence="1">
    <location>
        <begin position="201"/>
        <end position="220"/>
    </location>
</feature>
<evidence type="ECO:0000259" key="2">
    <source>
        <dbReference type="PROSITE" id="PS50887"/>
    </source>
</evidence>
<dbReference type="PANTHER" id="PTHR45138">
    <property type="entry name" value="REGULATORY COMPONENTS OF SENSORY TRANSDUCTION SYSTEM"/>
    <property type="match status" value="1"/>
</dbReference>
<feature type="transmembrane region" description="Helical" evidence="1">
    <location>
        <begin position="6"/>
        <end position="25"/>
    </location>
</feature>
<feature type="domain" description="GGDEF" evidence="2">
    <location>
        <begin position="423"/>
        <end position="557"/>
    </location>
</feature>
<organism evidence="3 4">
    <name type="scientific">Thermobrachium celere DSM 8682</name>
    <dbReference type="NCBI Taxonomy" id="941824"/>
    <lineage>
        <taxon>Bacteria</taxon>
        <taxon>Bacillati</taxon>
        <taxon>Bacillota</taxon>
        <taxon>Clostridia</taxon>
        <taxon>Eubacteriales</taxon>
        <taxon>Clostridiaceae</taxon>
        <taxon>Thermobrachium</taxon>
    </lineage>
</organism>
<dbReference type="SUPFAM" id="SSF55073">
    <property type="entry name" value="Nucleotide cyclase"/>
    <property type="match status" value="1"/>
</dbReference>
<dbReference type="RefSeq" id="WP_018664293.1">
    <property type="nucleotide sequence ID" value="NZ_HF952022.1"/>
</dbReference>
<dbReference type="InterPro" id="IPR000160">
    <property type="entry name" value="GGDEF_dom"/>
</dbReference>
<evidence type="ECO:0000256" key="1">
    <source>
        <dbReference type="SAM" id="Phobius"/>
    </source>
</evidence>
<feature type="transmembrane region" description="Helical" evidence="1">
    <location>
        <begin position="64"/>
        <end position="92"/>
    </location>
</feature>
<evidence type="ECO:0000313" key="4">
    <source>
        <dbReference type="Proteomes" id="UP000014923"/>
    </source>
</evidence>
<dbReference type="SUPFAM" id="SSF55781">
    <property type="entry name" value="GAF domain-like"/>
    <property type="match status" value="1"/>
</dbReference>
<dbReference type="AlphaFoldDB" id="R7RSB3"/>
<dbReference type="GO" id="GO:1902201">
    <property type="term" value="P:negative regulation of bacterial-type flagellum-dependent cell motility"/>
    <property type="evidence" value="ECO:0007669"/>
    <property type="project" value="TreeGrafter"/>
</dbReference>
<keyword evidence="4" id="KW-1185">Reference proteome</keyword>
<dbReference type="SMART" id="SM00267">
    <property type="entry name" value="GGDEF"/>
    <property type="match status" value="1"/>
</dbReference>
<feature type="transmembrane region" description="Helical" evidence="1">
    <location>
        <begin position="130"/>
        <end position="155"/>
    </location>
</feature>
<feature type="transmembrane region" description="Helical" evidence="1">
    <location>
        <begin position="104"/>
        <end position="124"/>
    </location>
</feature>
<dbReference type="Pfam" id="PF00990">
    <property type="entry name" value="GGDEF"/>
    <property type="match status" value="1"/>
</dbReference>
<dbReference type="InterPro" id="IPR029787">
    <property type="entry name" value="Nucleotide_cyclase"/>
</dbReference>
<dbReference type="Proteomes" id="UP000014923">
    <property type="component" value="Unassembled WGS sequence"/>
</dbReference>
<dbReference type="HOGENOM" id="CLU_487388_0_0_9"/>